<reference evidence="1 3" key="1">
    <citation type="journal article" date="2015" name="Genome Biol. Evol.">
        <title>Comparative Genomics of a Bacterivorous Green Alga Reveals Evolutionary Causalities and Consequences of Phago-Mixotrophic Mode of Nutrition.</title>
        <authorList>
            <person name="Burns J.A."/>
            <person name="Paasch A."/>
            <person name="Narechania A."/>
            <person name="Kim E."/>
        </authorList>
    </citation>
    <scope>NUCLEOTIDE SEQUENCE [LARGE SCALE GENOMIC DNA]</scope>
    <source>
        <strain evidence="1">PLY_AMNH</strain>
    </source>
</reference>
<proteinExistence type="predicted"/>
<evidence type="ECO:0000313" key="2">
    <source>
        <dbReference type="EMBL" id="KAK3246827.1"/>
    </source>
</evidence>
<comment type="caution">
    <text evidence="1">The sequence shown here is derived from an EMBL/GenBank/DDBJ whole genome shotgun (WGS) entry which is preliminary data.</text>
</comment>
<dbReference type="Proteomes" id="UP001190700">
    <property type="component" value="Unassembled WGS sequence"/>
</dbReference>
<evidence type="ECO:0000313" key="3">
    <source>
        <dbReference type="Proteomes" id="UP001190700"/>
    </source>
</evidence>
<name>A0AAE0BV60_9CHLO</name>
<organism evidence="1 3">
    <name type="scientific">Cymbomonas tetramitiformis</name>
    <dbReference type="NCBI Taxonomy" id="36881"/>
    <lineage>
        <taxon>Eukaryota</taxon>
        <taxon>Viridiplantae</taxon>
        <taxon>Chlorophyta</taxon>
        <taxon>Pyramimonadophyceae</taxon>
        <taxon>Pyramimonadales</taxon>
        <taxon>Pyramimonadaceae</taxon>
        <taxon>Cymbomonas</taxon>
    </lineage>
</organism>
<protein>
    <submittedName>
        <fullName evidence="1">Uncharacterized protein</fullName>
    </submittedName>
</protein>
<dbReference type="EMBL" id="LGRX02032900">
    <property type="protein sequence ID" value="KAK3243391.1"/>
    <property type="molecule type" value="Genomic_DNA"/>
</dbReference>
<accession>A0AAE0BV60</accession>
<reference evidence="1" key="2">
    <citation type="submission" date="2023-06" db="EMBL/GenBank/DDBJ databases">
        <title>Long-read-based genome assembly of the green algal bacterivore Cymbomonas tetramitiformis.</title>
        <authorList>
            <person name="Gyaltshen Y."/>
            <person name="Rozenberg A."/>
            <person name="Paasch A."/>
            <person name="Burns J.A."/>
            <person name="Warring S."/>
            <person name="Larson R."/>
            <person name="Maurer-Alcala X."/>
            <person name="Dacks J."/>
            <person name="Kim E."/>
        </authorList>
    </citation>
    <scope>NUCLEOTIDE SEQUENCE</scope>
    <source>
        <strain evidence="1">PLY_AMNH</strain>
    </source>
</reference>
<evidence type="ECO:0000313" key="1">
    <source>
        <dbReference type="EMBL" id="KAK3243391.1"/>
    </source>
</evidence>
<keyword evidence="3" id="KW-1185">Reference proteome</keyword>
<gene>
    <name evidence="2" type="ORF">CYMTET_43651</name>
    <name evidence="1" type="ORF">CYMTET_46952</name>
</gene>
<sequence>MATAPLRVIVTKEFPQAKKPYYLVLESSKRAGPALELEKGKVKWILSDTFWGYESKNHSNSVVRAASAKSISPQDFVILGEDGEATGAVLSNTQLSPSSLSLTWSKTKNKYSGSNFMRKFCFVYNEEAEALQLPDPGTTSLEPPWYEDFDDAFAVAWLSDGQIGSETLIGIEEYEAEAFPEKEENVLDAMNAGTPFFVGLALAGNAALSIKDWLTGNKGNK</sequence>
<dbReference type="AlphaFoldDB" id="A0AAE0BV60"/>
<dbReference type="EMBL" id="LGRX02029445">
    <property type="protein sequence ID" value="KAK3246827.1"/>
    <property type="molecule type" value="Genomic_DNA"/>
</dbReference>